<dbReference type="EMBL" id="CP055675">
    <property type="protein sequence ID" value="QLM99131.1"/>
    <property type="molecule type" value="Genomic_DNA"/>
</dbReference>
<evidence type="ECO:0000256" key="3">
    <source>
        <dbReference type="ARBA" id="ARBA00022777"/>
    </source>
</evidence>
<keyword evidence="2 4" id="KW-0808">Transferase</keyword>
<dbReference type="Gene3D" id="3.90.1510.10">
    <property type="entry name" value="Glycerate kinase, domain 2"/>
    <property type="match status" value="1"/>
</dbReference>
<dbReference type="InterPro" id="IPR018193">
    <property type="entry name" value="Glyc_kinase_flavodox-like_fold"/>
</dbReference>
<dbReference type="Pfam" id="PF02595">
    <property type="entry name" value="Gly_kinase"/>
    <property type="match status" value="1"/>
</dbReference>
<dbReference type="PANTHER" id="PTHR21599:SF7">
    <property type="entry name" value="GLYCERATE 2-KINASE"/>
    <property type="match status" value="1"/>
</dbReference>
<dbReference type="PIRSF" id="PIRSF006078">
    <property type="entry name" value="GlxK"/>
    <property type="match status" value="1"/>
</dbReference>
<evidence type="ECO:0000256" key="1">
    <source>
        <dbReference type="ARBA" id="ARBA00006284"/>
    </source>
</evidence>
<accession>A0A7K4HYK6</accession>
<dbReference type="InterPro" id="IPR004381">
    <property type="entry name" value="Glycerate_kinase"/>
</dbReference>
<sequence>MKIVIAPDSYKESLNAFAVATAIEQGFREIWPDADYVKLPVADGGEGTVEAMVEATSGHIVHVDVTGPLGQQVSAFYGLSGDERTAFIEMAAASGLELVPVNKRNPLITTSWGTGELIRHALDAGVEHIIIGIGGSATNDGGAGMVQALGAKLLDAQGQQIAQGGAALELLAKIDISQLDPRLASCRIEVACDVTNPLTGEEGASVIFGPQKGATPEMIARLDNALSHYAQIIASDLGLEVSELAGGGAAGGMGVALYAFCGAQLRRGIEIVTDALNLDECVADADLVITGEGRIDSQTIHGKVPVGVAKIAKRYHKPVIGIAGSLTADVGVVHQHGLDAVFSVIYSVCSLDDALENAAENVRLTARNIAATIKIGQTVNSAPY</sequence>
<evidence type="ECO:0000256" key="4">
    <source>
        <dbReference type="PIRNR" id="PIRNR006078"/>
    </source>
</evidence>
<proteinExistence type="inferred from homology"/>
<dbReference type="SUPFAM" id="SSF110738">
    <property type="entry name" value="Glycerate kinase I"/>
    <property type="match status" value="1"/>
</dbReference>
<gene>
    <name evidence="5" type="ORF">HVY52_04670</name>
</gene>
<dbReference type="InterPro" id="IPR018197">
    <property type="entry name" value="Glycerate_kinase_RE-like"/>
</dbReference>
<dbReference type="AlphaFoldDB" id="A0A7K4HYK6"/>
<dbReference type="PANTHER" id="PTHR21599">
    <property type="entry name" value="GLYCERATE KINASE"/>
    <property type="match status" value="1"/>
</dbReference>
<evidence type="ECO:0000313" key="6">
    <source>
        <dbReference type="Proteomes" id="UP000510927"/>
    </source>
</evidence>
<dbReference type="GO" id="GO:0031388">
    <property type="term" value="P:organic acid phosphorylation"/>
    <property type="evidence" value="ECO:0007669"/>
    <property type="project" value="UniProtKB-UniRule"/>
</dbReference>
<dbReference type="RefSeq" id="WP_046076125.1">
    <property type="nucleotide sequence ID" value="NZ_AP028822.1"/>
</dbReference>
<dbReference type="GO" id="GO:0008887">
    <property type="term" value="F:glycerate kinase activity"/>
    <property type="evidence" value="ECO:0007669"/>
    <property type="project" value="UniProtKB-UniRule"/>
</dbReference>
<protein>
    <submittedName>
        <fullName evidence="5">Glycerate kinase</fullName>
    </submittedName>
</protein>
<evidence type="ECO:0000313" key="5">
    <source>
        <dbReference type="EMBL" id="QLM99131.1"/>
    </source>
</evidence>
<name>A0A7K4HYK6_ESCFE</name>
<dbReference type="Gene3D" id="3.40.50.10350">
    <property type="entry name" value="Glycerate kinase, domain 1"/>
    <property type="match status" value="1"/>
</dbReference>
<comment type="similarity">
    <text evidence="1 4">Belongs to the glycerate kinase type-1 family.</text>
</comment>
<keyword evidence="3 4" id="KW-0418">Kinase</keyword>
<evidence type="ECO:0000256" key="2">
    <source>
        <dbReference type="ARBA" id="ARBA00022679"/>
    </source>
</evidence>
<dbReference type="Proteomes" id="UP000510927">
    <property type="component" value="Chromosome"/>
</dbReference>
<organism evidence="5 6">
    <name type="scientific">Escherichia fergusonii</name>
    <dbReference type="NCBI Taxonomy" id="564"/>
    <lineage>
        <taxon>Bacteria</taxon>
        <taxon>Pseudomonadati</taxon>
        <taxon>Pseudomonadota</taxon>
        <taxon>Gammaproteobacteria</taxon>
        <taxon>Enterobacterales</taxon>
        <taxon>Enterobacteriaceae</taxon>
        <taxon>Escherichia</taxon>
    </lineage>
</organism>
<dbReference type="InterPro" id="IPR036129">
    <property type="entry name" value="Glycerate_kinase_sf"/>
</dbReference>
<reference evidence="5 6" key="1">
    <citation type="submission" date="2020-06" db="EMBL/GenBank/DDBJ databases">
        <title>REHAB project genomes.</title>
        <authorList>
            <person name="Shaw L.P."/>
        </authorList>
    </citation>
    <scope>NUCLEOTIDE SEQUENCE [LARGE SCALE GENOMIC DNA]</scope>
    <source>
        <strain evidence="5 6">RHB28-C13</strain>
    </source>
</reference>
<dbReference type="NCBIfam" id="TIGR00045">
    <property type="entry name" value="glycerate kinase"/>
    <property type="match status" value="1"/>
</dbReference>